<protein>
    <submittedName>
        <fullName evidence="8">UDP-3-O-[3-hydroxymyristoyl] glucosamine N-acyltransferase</fullName>
    </submittedName>
</protein>
<dbReference type="Pfam" id="PF04613">
    <property type="entry name" value="LpxD"/>
    <property type="match status" value="1"/>
</dbReference>
<evidence type="ECO:0000256" key="3">
    <source>
        <dbReference type="ARBA" id="ARBA00022679"/>
    </source>
</evidence>
<accession>A0A1H6GYX6</accession>
<keyword evidence="3 8" id="KW-0808">Transferase</keyword>
<evidence type="ECO:0000313" key="8">
    <source>
        <dbReference type="EMBL" id="SEH28747.1"/>
    </source>
</evidence>
<dbReference type="InterPro" id="IPR011004">
    <property type="entry name" value="Trimer_LpxA-like_sf"/>
</dbReference>
<keyword evidence="5" id="KW-0443">Lipid metabolism</keyword>
<keyword evidence="2" id="KW-0441">Lipid A biosynthesis</keyword>
<evidence type="ECO:0000256" key="6">
    <source>
        <dbReference type="ARBA" id="ARBA00023315"/>
    </source>
</evidence>
<reference evidence="8 9" key="1">
    <citation type="submission" date="2016-10" db="EMBL/GenBank/DDBJ databases">
        <authorList>
            <person name="de Groot N.N."/>
        </authorList>
    </citation>
    <scope>NUCLEOTIDE SEQUENCE [LARGE SCALE GENOMIC DNA]</scope>
    <source>
        <strain evidence="8 9">DSM 23031</strain>
    </source>
</reference>
<dbReference type="InterPro" id="IPR001451">
    <property type="entry name" value="Hexapep"/>
</dbReference>
<dbReference type="AlphaFoldDB" id="A0A1H6GYX6"/>
<dbReference type="STRING" id="680127.SAMN05421593_0801"/>
<dbReference type="GO" id="GO:0016020">
    <property type="term" value="C:membrane"/>
    <property type="evidence" value="ECO:0007669"/>
    <property type="project" value="GOC"/>
</dbReference>
<dbReference type="Pfam" id="PF00132">
    <property type="entry name" value="Hexapep"/>
    <property type="match status" value="2"/>
</dbReference>
<evidence type="ECO:0000313" key="9">
    <source>
        <dbReference type="Proteomes" id="UP000198561"/>
    </source>
</evidence>
<dbReference type="Gene3D" id="2.160.10.10">
    <property type="entry name" value="Hexapeptide repeat proteins"/>
    <property type="match status" value="1"/>
</dbReference>
<evidence type="ECO:0000259" key="7">
    <source>
        <dbReference type="Pfam" id="PF04613"/>
    </source>
</evidence>
<name>A0A1H6GYX6_CHRCI</name>
<dbReference type="SUPFAM" id="SSF51161">
    <property type="entry name" value="Trimeric LpxA-like enzymes"/>
    <property type="match status" value="1"/>
</dbReference>
<gene>
    <name evidence="8" type="ORF">SAMN05421593_0801</name>
</gene>
<keyword evidence="1" id="KW-0444">Lipid biosynthesis</keyword>
<evidence type="ECO:0000256" key="1">
    <source>
        <dbReference type="ARBA" id="ARBA00022516"/>
    </source>
</evidence>
<dbReference type="PANTHER" id="PTHR43378:SF2">
    <property type="entry name" value="UDP-3-O-ACYLGLUCOSAMINE N-ACYLTRANSFERASE 1, MITOCHONDRIAL-RELATED"/>
    <property type="match status" value="1"/>
</dbReference>
<dbReference type="PANTHER" id="PTHR43378">
    <property type="entry name" value="UDP-3-O-ACYLGLUCOSAMINE N-ACYLTRANSFERASE"/>
    <property type="match status" value="1"/>
</dbReference>
<feature type="domain" description="UDP-3-O-[3-hydroxymyristoyl] glucosamine N-acyltransferase non-repeat region" evidence="7">
    <location>
        <begin position="40"/>
        <end position="104"/>
    </location>
</feature>
<dbReference type="EMBL" id="FNWQ01000001">
    <property type="protein sequence ID" value="SEH28747.1"/>
    <property type="molecule type" value="Genomic_DNA"/>
</dbReference>
<dbReference type="InterPro" id="IPR020573">
    <property type="entry name" value="UDP_GlcNAc_AcTrfase_non-rep"/>
</dbReference>
<dbReference type="InterPro" id="IPR007691">
    <property type="entry name" value="LpxD"/>
</dbReference>
<dbReference type="Gene3D" id="3.40.1390.10">
    <property type="entry name" value="MurE/MurF, N-terminal domain"/>
    <property type="match status" value="1"/>
</dbReference>
<proteinExistence type="predicted"/>
<dbReference type="GO" id="GO:0009245">
    <property type="term" value="P:lipid A biosynthetic process"/>
    <property type="evidence" value="ECO:0007669"/>
    <property type="project" value="UniProtKB-KW"/>
</dbReference>
<evidence type="ECO:0000256" key="2">
    <source>
        <dbReference type="ARBA" id="ARBA00022556"/>
    </source>
</evidence>
<dbReference type="GO" id="GO:0016410">
    <property type="term" value="F:N-acyltransferase activity"/>
    <property type="evidence" value="ECO:0007669"/>
    <property type="project" value="InterPro"/>
</dbReference>
<evidence type="ECO:0000256" key="4">
    <source>
        <dbReference type="ARBA" id="ARBA00022737"/>
    </source>
</evidence>
<organism evidence="8 9">
    <name type="scientific">Chryseobacterium culicis</name>
    <dbReference type="NCBI Taxonomy" id="680127"/>
    <lineage>
        <taxon>Bacteria</taxon>
        <taxon>Pseudomonadati</taxon>
        <taxon>Bacteroidota</taxon>
        <taxon>Flavobacteriia</taxon>
        <taxon>Flavobacteriales</taxon>
        <taxon>Weeksellaceae</taxon>
        <taxon>Chryseobacterium group</taxon>
        <taxon>Chryseobacterium</taxon>
    </lineage>
</organism>
<evidence type="ECO:0000256" key="5">
    <source>
        <dbReference type="ARBA" id="ARBA00023098"/>
    </source>
</evidence>
<sequence>MHQQSEFCFIRKSIVMRFHSPQKLKTIADLIGSTFVGPEDFEVLGTNEIHMVKPGEIVFVNHLKYYDKALNSAATIILIDKEVECPQGKALLVSDDPFRDFNKINTHFTRIYNFTEELHDVEIGEGTKIHASAVIGNNVKIGKNTLIFPNVVIGDRTEIGDNVIIQSNTVLGGDAFYYRKLNGNFDRLISVGNVIIENNVEIGNGCTIDRGVTDSTIIGEGSVLDNQIQIGHDTVIGKKCLIASQVGIAGCCIIGDEVTLWGQVGIASGNKIEAGSVLLGKTGVNRDLEKGTYIGMFAEDFKTYLKKEVKLRNLK</sequence>
<dbReference type="CDD" id="cd03352">
    <property type="entry name" value="LbH_LpxD"/>
    <property type="match status" value="1"/>
</dbReference>
<keyword evidence="6 8" id="KW-0012">Acyltransferase</keyword>
<dbReference type="Proteomes" id="UP000198561">
    <property type="component" value="Unassembled WGS sequence"/>
</dbReference>
<keyword evidence="4" id="KW-0677">Repeat</keyword>